<organism evidence="1 2">
    <name type="scientific">Clostridium symbiosum</name>
    <name type="common">Bacteroides symbiosus</name>
    <dbReference type="NCBI Taxonomy" id="1512"/>
    <lineage>
        <taxon>Bacteria</taxon>
        <taxon>Bacillati</taxon>
        <taxon>Bacillota</taxon>
        <taxon>Clostridia</taxon>
        <taxon>Lachnospirales</taxon>
        <taxon>Lachnospiraceae</taxon>
        <taxon>Otoolea</taxon>
    </lineage>
</organism>
<evidence type="ECO:0000313" key="1">
    <source>
        <dbReference type="EMBL" id="MDB2000856.1"/>
    </source>
</evidence>
<accession>A0AAW6AT17</accession>
<dbReference type="AlphaFoldDB" id="A0AAW6AT17"/>
<name>A0AAW6AT17_CLOSY</name>
<gene>
    <name evidence="1" type="ORF">PM006_11650</name>
</gene>
<dbReference type="Proteomes" id="UP001300871">
    <property type="component" value="Unassembled WGS sequence"/>
</dbReference>
<comment type="caution">
    <text evidence="1">The sequence shown here is derived from an EMBL/GenBank/DDBJ whole genome shotgun (WGS) entry which is preliminary data.</text>
</comment>
<sequence>MTKPDWTTKEFREPYWQQAREILAAYSEELQVDISAFGITTGGAIVHLVPVKRSKKTEALWKRLGKLKGFEERNKVMHFTKPSLLYGTLALPLKD</sequence>
<reference evidence="1" key="1">
    <citation type="submission" date="2023-01" db="EMBL/GenBank/DDBJ databases">
        <title>Human gut microbiome strain richness.</title>
        <authorList>
            <person name="Chen-Liaw A."/>
        </authorList>
    </citation>
    <scope>NUCLEOTIDE SEQUENCE</scope>
    <source>
        <strain evidence="1">B1_m1001713B170214d0_201011</strain>
    </source>
</reference>
<dbReference type="RefSeq" id="WP_272122904.1">
    <property type="nucleotide sequence ID" value="NZ_JAQLGH010000025.1"/>
</dbReference>
<protein>
    <submittedName>
        <fullName evidence="1">Uncharacterized protein</fullName>
    </submittedName>
</protein>
<dbReference type="EMBL" id="JAQLGM010000026">
    <property type="protein sequence ID" value="MDB2000856.1"/>
    <property type="molecule type" value="Genomic_DNA"/>
</dbReference>
<evidence type="ECO:0000313" key="2">
    <source>
        <dbReference type="Proteomes" id="UP001300871"/>
    </source>
</evidence>
<proteinExistence type="predicted"/>